<evidence type="ECO:0000256" key="1">
    <source>
        <dbReference type="ARBA" id="ARBA00022679"/>
    </source>
</evidence>
<dbReference type="Pfam" id="PF01553">
    <property type="entry name" value="Acyltransferase"/>
    <property type="match status" value="1"/>
</dbReference>
<organism evidence="5 6">
    <name type="scientific">Candidatus Giovannonibacteria bacterium RIFCSPLOWO2_12_FULL_44_15</name>
    <dbReference type="NCBI Taxonomy" id="1798364"/>
    <lineage>
        <taxon>Bacteria</taxon>
        <taxon>Candidatus Giovannoniibacteriota</taxon>
    </lineage>
</organism>
<keyword evidence="2" id="KW-0012">Acyltransferase</keyword>
<dbReference type="STRING" id="1798364.A3G54_03685"/>
<dbReference type="EMBL" id="MFIQ01000002">
    <property type="protein sequence ID" value="OGF93835.1"/>
    <property type="molecule type" value="Genomic_DNA"/>
</dbReference>
<dbReference type="GO" id="GO:0006654">
    <property type="term" value="P:phosphatidic acid biosynthetic process"/>
    <property type="evidence" value="ECO:0007669"/>
    <property type="project" value="TreeGrafter"/>
</dbReference>
<evidence type="ECO:0000256" key="2">
    <source>
        <dbReference type="ARBA" id="ARBA00023315"/>
    </source>
</evidence>
<keyword evidence="1" id="KW-0808">Transferase</keyword>
<comment type="caution">
    <text evidence="5">The sequence shown here is derived from an EMBL/GenBank/DDBJ whole genome shotgun (WGS) entry which is preliminary data.</text>
</comment>
<protein>
    <recommendedName>
        <fullName evidence="4">Phospholipid/glycerol acyltransferase domain-containing protein</fullName>
    </recommendedName>
</protein>
<reference evidence="5 6" key="1">
    <citation type="journal article" date="2016" name="Nat. Commun.">
        <title>Thousands of microbial genomes shed light on interconnected biogeochemical processes in an aquifer system.</title>
        <authorList>
            <person name="Anantharaman K."/>
            <person name="Brown C.T."/>
            <person name="Hug L.A."/>
            <person name="Sharon I."/>
            <person name="Castelle C.J."/>
            <person name="Probst A.J."/>
            <person name="Thomas B.C."/>
            <person name="Singh A."/>
            <person name="Wilkins M.J."/>
            <person name="Karaoz U."/>
            <person name="Brodie E.L."/>
            <person name="Williams K.H."/>
            <person name="Hubbard S.S."/>
            <person name="Banfield J.F."/>
        </authorList>
    </citation>
    <scope>NUCLEOTIDE SEQUENCE [LARGE SCALE GENOMIC DNA]</scope>
</reference>
<evidence type="ECO:0000313" key="5">
    <source>
        <dbReference type="EMBL" id="OGF93835.1"/>
    </source>
</evidence>
<dbReference type="AlphaFoldDB" id="A0A1F5Y0W6"/>
<gene>
    <name evidence="5" type="ORF">A3G54_03685</name>
</gene>
<sequence length="201" mass="23090">MIFYWFIQYFLIWPIAGIILRIFYKIEVRGRENLTGVRAPLIIVSNHKTLLDGFLIVISMPWLSPILPGRYITEEFDFRSKVLRLIARLRILKLFYLLTGGFPSGRGQGIEKAIKFPTRILEKGGTVLMFPEGFLIRGDELGYFYHGTSALALEAKVLILPIHIKTRRGYIRVTFGKVFNLDAASREAGTEILKKKIQDLQ</sequence>
<proteinExistence type="predicted"/>
<feature type="transmembrane region" description="Helical" evidence="3">
    <location>
        <begin position="6"/>
        <end position="24"/>
    </location>
</feature>
<keyword evidence="3" id="KW-0472">Membrane</keyword>
<evidence type="ECO:0000259" key="4">
    <source>
        <dbReference type="SMART" id="SM00563"/>
    </source>
</evidence>
<dbReference type="CDD" id="cd07989">
    <property type="entry name" value="LPLAT_AGPAT-like"/>
    <property type="match status" value="1"/>
</dbReference>
<keyword evidence="3" id="KW-1133">Transmembrane helix</keyword>
<dbReference type="GO" id="GO:0003841">
    <property type="term" value="F:1-acylglycerol-3-phosphate O-acyltransferase activity"/>
    <property type="evidence" value="ECO:0007669"/>
    <property type="project" value="TreeGrafter"/>
</dbReference>
<dbReference type="PANTHER" id="PTHR10434:SF11">
    <property type="entry name" value="1-ACYL-SN-GLYCEROL-3-PHOSPHATE ACYLTRANSFERASE"/>
    <property type="match status" value="1"/>
</dbReference>
<dbReference type="Proteomes" id="UP000178894">
    <property type="component" value="Unassembled WGS sequence"/>
</dbReference>
<accession>A0A1F5Y0W6</accession>
<dbReference type="InterPro" id="IPR002123">
    <property type="entry name" value="Plipid/glycerol_acylTrfase"/>
</dbReference>
<dbReference type="SMART" id="SM00563">
    <property type="entry name" value="PlsC"/>
    <property type="match status" value="1"/>
</dbReference>
<evidence type="ECO:0000256" key="3">
    <source>
        <dbReference type="SAM" id="Phobius"/>
    </source>
</evidence>
<dbReference type="PANTHER" id="PTHR10434">
    <property type="entry name" value="1-ACYL-SN-GLYCEROL-3-PHOSPHATE ACYLTRANSFERASE"/>
    <property type="match status" value="1"/>
</dbReference>
<evidence type="ECO:0000313" key="6">
    <source>
        <dbReference type="Proteomes" id="UP000178894"/>
    </source>
</evidence>
<dbReference type="SUPFAM" id="SSF69593">
    <property type="entry name" value="Glycerol-3-phosphate (1)-acyltransferase"/>
    <property type="match status" value="1"/>
</dbReference>
<name>A0A1F5Y0W6_9BACT</name>
<feature type="domain" description="Phospholipid/glycerol acyltransferase" evidence="4">
    <location>
        <begin position="41"/>
        <end position="167"/>
    </location>
</feature>
<keyword evidence="3" id="KW-0812">Transmembrane</keyword>